<reference evidence="1 3" key="2">
    <citation type="submission" date="2020-08" db="EMBL/GenBank/DDBJ databases">
        <title>Genomic Encyclopedia of Type Strains, Phase IV (KMG-IV): sequencing the most valuable type-strain genomes for metagenomic binning, comparative biology and taxonomic classification.</title>
        <authorList>
            <person name="Goeker M."/>
        </authorList>
    </citation>
    <scope>NUCLEOTIDE SEQUENCE [LARGE SCALE GENOMIC DNA]</scope>
    <source>
        <strain evidence="1 3">DSM 103679</strain>
    </source>
</reference>
<evidence type="ECO:0000313" key="2">
    <source>
        <dbReference type="EMBL" id="QOS40654.1"/>
    </source>
</evidence>
<sequence>MNIKNLMIPFTLQNKNKQVDLDLSDYPLFYCEYDDDKKKKIEQGIIDKVKSTYRVDIQEVYNLPLPDLFKFIIDNIKS</sequence>
<evidence type="ECO:0000313" key="4">
    <source>
        <dbReference type="Proteomes" id="UP000593591"/>
    </source>
</evidence>
<dbReference type="EMBL" id="JACHFR010000005">
    <property type="protein sequence ID" value="MBB5220030.1"/>
    <property type="molecule type" value="Genomic_DNA"/>
</dbReference>
<dbReference type="KEGG" id="trc:DYE49_09360"/>
<name>A0A840SH12_9SPIR</name>
<dbReference type="AlphaFoldDB" id="A0A840SH12"/>
<dbReference type="Proteomes" id="UP000593591">
    <property type="component" value="Chromosome"/>
</dbReference>
<evidence type="ECO:0000313" key="1">
    <source>
        <dbReference type="EMBL" id="MBB5220030.1"/>
    </source>
</evidence>
<proteinExistence type="predicted"/>
<evidence type="ECO:0000313" key="3">
    <source>
        <dbReference type="Proteomes" id="UP000578697"/>
    </source>
</evidence>
<gene>
    <name evidence="2" type="ORF">DYE49_09360</name>
    <name evidence="1" type="ORF">HNP77_002420</name>
</gene>
<dbReference type="EMBL" id="CP031517">
    <property type="protein sequence ID" value="QOS40654.1"/>
    <property type="molecule type" value="Genomic_DNA"/>
</dbReference>
<organism evidence="1 3">
    <name type="scientific">Treponema rectale</name>
    <dbReference type="NCBI Taxonomy" id="744512"/>
    <lineage>
        <taxon>Bacteria</taxon>
        <taxon>Pseudomonadati</taxon>
        <taxon>Spirochaetota</taxon>
        <taxon>Spirochaetia</taxon>
        <taxon>Spirochaetales</taxon>
        <taxon>Treponemataceae</taxon>
        <taxon>Treponema</taxon>
    </lineage>
</organism>
<reference evidence="2 4" key="1">
    <citation type="submission" date="2018-08" db="EMBL/GenBank/DDBJ databases">
        <title>The first complete genome of Treponema rectale (CHPAT), a commensal spirochete of the bovine rectum.</title>
        <authorList>
            <person name="Staton G.J."/>
            <person name="Clegg S.R."/>
            <person name="Carter S.D."/>
            <person name="Radford A.D."/>
            <person name="Darby A."/>
            <person name="Hall N."/>
            <person name="Birtles R.J."/>
            <person name="Evans N.J."/>
        </authorList>
    </citation>
    <scope>NUCLEOTIDE SEQUENCE [LARGE SCALE GENOMIC DNA]</scope>
    <source>
        <strain evidence="2 4">CHPA</strain>
    </source>
</reference>
<accession>A0A840SH12</accession>
<keyword evidence="3" id="KW-1185">Reference proteome</keyword>
<dbReference type="Proteomes" id="UP000578697">
    <property type="component" value="Unassembled WGS sequence"/>
</dbReference>
<protein>
    <submittedName>
        <fullName evidence="1">Uncharacterized protein</fullName>
    </submittedName>
</protein>